<keyword evidence="2" id="KW-1185">Reference proteome</keyword>
<comment type="caution">
    <text evidence="1">The sequence shown here is derived from an EMBL/GenBank/DDBJ whole genome shotgun (WGS) entry which is preliminary data.</text>
</comment>
<accession>A0ABS1QKN6</accession>
<evidence type="ECO:0000313" key="1">
    <source>
        <dbReference type="EMBL" id="MBL1223170.1"/>
    </source>
</evidence>
<organism evidence="1 2">
    <name type="scientific">Chryseobacterium endalhagicum</name>
    <dbReference type="NCBI Taxonomy" id="2797638"/>
    <lineage>
        <taxon>Bacteria</taxon>
        <taxon>Pseudomonadati</taxon>
        <taxon>Bacteroidota</taxon>
        <taxon>Flavobacteriia</taxon>
        <taxon>Flavobacteriales</taxon>
        <taxon>Weeksellaceae</taxon>
        <taxon>Chryseobacterium group</taxon>
        <taxon>Chryseobacterium</taxon>
    </lineage>
</organism>
<dbReference type="EMBL" id="JAELVM010000003">
    <property type="protein sequence ID" value="MBL1223170.1"/>
    <property type="molecule type" value="Genomic_DNA"/>
</dbReference>
<dbReference type="Proteomes" id="UP000661696">
    <property type="component" value="Unassembled WGS sequence"/>
</dbReference>
<protein>
    <recommendedName>
        <fullName evidence="3">Ig-like domain-containing protein</fullName>
    </recommendedName>
</protein>
<evidence type="ECO:0000313" key="2">
    <source>
        <dbReference type="Proteomes" id="UP000661696"/>
    </source>
</evidence>
<name>A0ABS1QKN6_9FLAO</name>
<gene>
    <name evidence="1" type="ORF">JET18_20160</name>
</gene>
<evidence type="ECO:0008006" key="3">
    <source>
        <dbReference type="Google" id="ProtNLM"/>
    </source>
</evidence>
<dbReference type="RefSeq" id="WP_202094189.1">
    <property type="nucleotide sequence ID" value="NZ_JAELVM010000003.1"/>
</dbReference>
<reference evidence="1 2" key="1">
    <citation type="submission" date="2020-12" db="EMBL/GenBank/DDBJ databases">
        <title>Chryseobacterium endoalhailicus sp. nov., isolated from seed of leguminous plant.</title>
        <authorList>
            <person name="Zhang X."/>
        </authorList>
    </citation>
    <scope>NUCLEOTIDE SEQUENCE [LARGE SCALE GENOMIC DNA]</scope>
    <source>
        <strain evidence="1 2">L7</strain>
    </source>
</reference>
<sequence length="693" mass="74413">MKNLSFLGSSLPRILLFFTLFILISPGLYCQDSQLTNTNYSAYALSTNSQSFSYLSGGTGVSINGNDKTSGSIPLGFTFKFACVDYTSVYASSNGFLSFLALGIFDSNYNNSSAPSGKFLAPFWDDLDGTGGTASYKTEGVAPGRVFSIEWKNWKMSGFFSSGSLSFQIKLYEGTNVIQYIYKQESASGGNNISASIGLYDDNDSSKKRWLNNSSASPTASDIKTADIANRPATNQVYIFTPPTNCSIICTGRTLLNGTGGTNTADGMRVIMSGAGNLQILRNNKGQIYGQNNVLASGSSSPYSTPSSFGFHGIVLGIGKTQYTGGGTEASFGYTDGGRLSILSSTCQGSTGPDAQGFEQNVIRLKATKNNLDYYLTLTYTYKKPDGFIMVDYHVDIPAGNTEEIKLAHGWDTYLSGNDRGPGFVYGKAPNLTVGVYNPNVEGIYEAFQYVSGVKWSGYYSASYSGGNGDLSNNLTFKNTIDPNASTDNGIGISINFGSTAGQYNNKTKILFTCNAPNSAPVLTSTSIACANGMVNLNNFVTSLNPNPYNLKIIWRSGTTNAEILDPTHVNHPGTYIVSYKDTLNNCESPGSTFTITGTCSNSCVKSPSTATPEKFTKIGISGYEKIQNNWPGKIPNGFIAVESGFEGIVLTRTTPEKILKPIEGMLIYDTSKNCFSLYNGTAWKCIQKSCNE</sequence>
<proteinExistence type="predicted"/>